<accession>A0AAV4X3B6</accession>
<dbReference type="AlphaFoldDB" id="A0AAV4X3B6"/>
<proteinExistence type="predicted"/>
<gene>
    <name evidence="1" type="ORF">CEXT_758661</name>
</gene>
<protein>
    <submittedName>
        <fullName evidence="1">Uncharacterized protein</fullName>
    </submittedName>
</protein>
<keyword evidence="2" id="KW-1185">Reference proteome</keyword>
<reference evidence="1 2" key="1">
    <citation type="submission" date="2021-06" db="EMBL/GenBank/DDBJ databases">
        <title>Caerostris extrusa draft genome.</title>
        <authorList>
            <person name="Kono N."/>
            <person name="Arakawa K."/>
        </authorList>
    </citation>
    <scope>NUCLEOTIDE SEQUENCE [LARGE SCALE GENOMIC DNA]</scope>
</reference>
<organism evidence="1 2">
    <name type="scientific">Caerostris extrusa</name>
    <name type="common">Bark spider</name>
    <name type="synonym">Caerostris bankana</name>
    <dbReference type="NCBI Taxonomy" id="172846"/>
    <lineage>
        <taxon>Eukaryota</taxon>
        <taxon>Metazoa</taxon>
        <taxon>Ecdysozoa</taxon>
        <taxon>Arthropoda</taxon>
        <taxon>Chelicerata</taxon>
        <taxon>Arachnida</taxon>
        <taxon>Araneae</taxon>
        <taxon>Araneomorphae</taxon>
        <taxon>Entelegynae</taxon>
        <taxon>Araneoidea</taxon>
        <taxon>Araneidae</taxon>
        <taxon>Caerostris</taxon>
    </lineage>
</organism>
<dbReference type="Proteomes" id="UP001054945">
    <property type="component" value="Unassembled WGS sequence"/>
</dbReference>
<sequence>MLKSIYRIFIFVTTRTPRTRIISISYLIEKRNRSPYKTGCRRGCTRRRNRLEERGGGDEGSIDRHLACGASIRCGEILMRCARTSASVSGRRKGVFLEDGGGGGRAGGGMTSFMRGEKKKLYKQDERVPGKKSFDNMTKGERKNVLIGKGPLNHKISIFI</sequence>
<evidence type="ECO:0000313" key="1">
    <source>
        <dbReference type="EMBL" id="GIY89740.1"/>
    </source>
</evidence>
<name>A0AAV4X3B6_CAEEX</name>
<evidence type="ECO:0000313" key="2">
    <source>
        <dbReference type="Proteomes" id="UP001054945"/>
    </source>
</evidence>
<comment type="caution">
    <text evidence="1">The sequence shown here is derived from an EMBL/GenBank/DDBJ whole genome shotgun (WGS) entry which is preliminary data.</text>
</comment>
<dbReference type="EMBL" id="BPLR01017252">
    <property type="protein sequence ID" value="GIY89740.1"/>
    <property type="molecule type" value="Genomic_DNA"/>
</dbReference>